<proteinExistence type="predicted"/>
<name>A0A7R9J2A3_TIMCA</name>
<evidence type="ECO:0000313" key="1">
    <source>
        <dbReference type="EMBL" id="CAD7570964.1"/>
    </source>
</evidence>
<dbReference type="AlphaFoldDB" id="A0A7R9J2A3"/>
<accession>A0A7R9J2A3</accession>
<dbReference type="EMBL" id="OE180277">
    <property type="protein sequence ID" value="CAD7570964.1"/>
    <property type="molecule type" value="Genomic_DNA"/>
</dbReference>
<reference evidence="1" key="1">
    <citation type="submission" date="2020-11" db="EMBL/GenBank/DDBJ databases">
        <authorList>
            <person name="Tran Van P."/>
        </authorList>
    </citation>
    <scope>NUCLEOTIDE SEQUENCE</scope>
</reference>
<sequence>MILVQVVRFVFAEKYPRLDPSLSQDSGSDPCLIDGPPVLCPRFDNRLSTTKHGVGDVSYQIRRLLLVQRALKGRVERGTSISQDYQRTSKADVHEDIVLKSSPIPCINSSQGKKQLHNMATGQSSCAHGRVENHLRKTTPVHTTEIRTLISPSSAVELNTTSALANYATELPLAALASDSSIREESLQNVHKFCSTPPPSPADLTRQA</sequence>
<protein>
    <submittedName>
        <fullName evidence="1">(California timema) hypothetical protein</fullName>
    </submittedName>
</protein>
<gene>
    <name evidence="1" type="ORF">TCMB3V08_LOCUS3651</name>
</gene>
<organism evidence="1">
    <name type="scientific">Timema californicum</name>
    <name type="common">California timema</name>
    <name type="synonym">Walking stick</name>
    <dbReference type="NCBI Taxonomy" id="61474"/>
    <lineage>
        <taxon>Eukaryota</taxon>
        <taxon>Metazoa</taxon>
        <taxon>Ecdysozoa</taxon>
        <taxon>Arthropoda</taxon>
        <taxon>Hexapoda</taxon>
        <taxon>Insecta</taxon>
        <taxon>Pterygota</taxon>
        <taxon>Neoptera</taxon>
        <taxon>Polyneoptera</taxon>
        <taxon>Phasmatodea</taxon>
        <taxon>Timematodea</taxon>
        <taxon>Timematoidea</taxon>
        <taxon>Timematidae</taxon>
        <taxon>Timema</taxon>
    </lineage>
</organism>